<dbReference type="EMBL" id="BT085165">
    <property type="protein sequence ID" value="ACR35518.1"/>
    <property type="molecule type" value="mRNA"/>
</dbReference>
<reference evidence="1" key="1">
    <citation type="journal article" date="2009" name="PLoS Genet.">
        <title>Sequencing, mapping, and analysis of 27,455 maize full-length cDNAs.</title>
        <authorList>
            <person name="Soderlund C."/>
            <person name="Descour A."/>
            <person name="Kudrna D."/>
            <person name="Bomhoff M."/>
            <person name="Boyd L."/>
            <person name="Currie J."/>
            <person name="Angelova A."/>
            <person name="Collura K."/>
            <person name="Wissotski M."/>
            <person name="Ashley E."/>
            <person name="Morrow D."/>
            <person name="Fernandes J."/>
            <person name="Walbot V."/>
            <person name="Yu Y."/>
        </authorList>
    </citation>
    <scope>NUCLEOTIDE SEQUENCE</scope>
    <source>
        <strain evidence="1">B73</strain>
    </source>
</reference>
<sequence>MSYLSMPLAISHASSSIPTNPYALIITLHAETLIIFFFRQHTKAFSARTMYPFSPKASIFAEKHSEFIWWWNLSNQRQACSSIPTFTYILVKADCVYSSTMKPLSSISFRRASALVTMPLIEYPYKSVRQLTTSGTKFSVFIFQ</sequence>
<dbReference type="AlphaFoldDB" id="C4J2W8"/>
<protein>
    <submittedName>
        <fullName evidence="1">Uncharacterized protein</fullName>
    </submittedName>
</protein>
<name>C4J2W8_MAIZE</name>
<proteinExistence type="evidence at transcript level"/>
<reference evidence="1" key="2">
    <citation type="submission" date="2012-06" db="EMBL/GenBank/DDBJ databases">
        <authorList>
            <person name="Yu Y."/>
            <person name="Currie J."/>
            <person name="Lomeli R."/>
            <person name="Angelova A."/>
            <person name="Collura K."/>
            <person name="Wissotski M."/>
            <person name="Campos D."/>
            <person name="Kudrna D."/>
            <person name="Golser W."/>
            <person name="Ashely E."/>
            <person name="Descour A."/>
            <person name="Fernandes J."/>
            <person name="Soderlund C."/>
            <person name="Walbot V."/>
        </authorList>
    </citation>
    <scope>NUCLEOTIDE SEQUENCE</scope>
    <source>
        <strain evidence="1">B73</strain>
    </source>
</reference>
<evidence type="ECO:0000313" key="1">
    <source>
        <dbReference type="EMBL" id="ACR35518.1"/>
    </source>
</evidence>
<accession>C4J2W8</accession>
<organism evidence="1">
    <name type="scientific">Zea mays</name>
    <name type="common">Maize</name>
    <dbReference type="NCBI Taxonomy" id="4577"/>
    <lineage>
        <taxon>Eukaryota</taxon>
        <taxon>Viridiplantae</taxon>
        <taxon>Streptophyta</taxon>
        <taxon>Embryophyta</taxon>
        <taxon>Tracheophyta</taxon>
        <taxon>Spermatophyta</taxon>
        <taxon>Magnoliopsida</taxon>
        <taxon>Liliopsida</taxon>
        <taxon>Poales</taxon>
        <taxon>Poaceae</taxon>
        <taxon>PACMAD clade</taxon>
        <taxon>Panicoideae</taxon>
        <taxon>Andropogonodae</taxon>
        <taxon>Andropogoneae</taxon>
        <taxon>Tripsacinae</taxon>
        <taxon>Zea</taxon>
    </lineage>
</organism>